<dbReference type="InterPro" id="IPR009081">
    <property type="entry name" value="PP-bd_ACP"/>
</dbReference>
<dbReference type="InterPro" id="IPR036736">
    <property type="entry name" value="ACP-like_sf"/>
</dbReference>
<dbReference type="SUPFAM" id="SSF47336">
    <property type="entry name" value="ACP-like"/>
    <property type="match status" value="1"/>
</dbReference>
<protein>
    <submittedName>
        <fullName evidence="2">Act minimal PKS acyl carrier protein</fullName>
    </submittedName>
</protein>
<organism evidence="2 3">
    <name type="scientific">Nonomuraea endophytica</name>
    <dbReference type="NCBI Taxonomy" id="714136"/>
    <lineage>
        <taxon>Bacteria</taxon>
        <taxon>Bacillati</taxon>
        <taxon>Actinomycetota</taxon>
        <taxon>Actinomycetes</taxon>
        <taxon>Streptosporangiales</taxon>
        <taxon>Streptosporangiaceae</taxon>
        <taxon>Nonomuraea</taxon>
    </lineage>
</organism>
<dbReference type="Proteomes" id="UP000568380">
    <property type="component" value="Unassembled WGS sequence"/>
</dbReference>
<reference evidence="2 3" key="1">
    <citation type="submission" date="2020-08" db="EMBL/GenBank/DDBJ databases">
        <title>Genomic Encyclopedia of Type Strains, Phase IV (KMG-IV): sequencing the most valuable type-strain genomes for metagenomic binning, comparative biology and taxonomic classification.</title>
        <authorList>
            <person name="Goeker M."/>
        </authorList>
    </citation>
    <scope>NUCLEOTIDE SEQUENCE [LARGE SCALE GENOMIC DNA]</scope>
    <source>
        <strain evidence="2 3">DSM 45385</strain>
    </source>
</reference>
<dbReference type="Gene3D" id="1.10.1200.10">
    <property type="entry name" value="ACP-like"/>
    <property type="match status" value="1"/>
</dbReference>
<dbReference type="RefSeq" id="WP_184966917.1">
    <property type="nucleotide sequence ID" value="NZ_JACHIN010000008.1"/>
</dbReference>
<dbReference type="EMBL" id="JACHIN010000008">
    <property type="protein sequence ID" value="MBB5080433.1"/>
    <property type="molecule type" value="Genomic_DNA"/>
</dbReference>
<evidence type="ECO:0000313" key="2">
    <source>
        <dbReference type="EMBL" id="MBB5080433.1"/>
    </source>
</evidence>
<feature type="domain" description="Carrier" evidence="1">
    <location>
        <begin position="3"/>
        <end position="81"/>
    </location>
</feature>
<dbReference type="PROSITE" id="PS50075">
    <property type="entry name" value="CARRIER"/>
    <property type="match status" value="1"/>
</dbReference>
<name>A0A7W8A8Y3_9ACTN</name>
<evidence type="ECO:0000313" key="3">
    <source>
        <dbReference type="Proteomes" id="UP000568380"/>
    </source>
</evidence>
<keyword evidence="3" id="KW-1185">Reference proteome</keyword>
<accession>A0A7W8A8Y3</accession>
<dbReference type="Pfam" id="PF00550">
    <property type="entry name" value="PP-binding"/>
    <property type="match status" value="1"/>
</dbReference>
<dbReference type="AlphaFoldDB" id="A0A7W8A8Y3"/>
<sequence>MTVFTLDDLRRIMREAAGEGDAVDLDGDILDTPFGDLDYDSLAVLEMTVRVEREFGVKLGDDEVGGVKLPSEFIDLVNSRLQPGE</sequence>
<comment type="caution">
    <text evidence="2">The sequence shown here is derived from an EMBL/GenBank/DDBJ whole genome shotgun (WGS) entry which is preliminary data.</text>
</comment>
<proteinExistence type="predicted"/>
<evidence type="ECO:0000259" key="1">
    <source>
        <dbReference type="PROSITE" id="PS50075"/>
    </source>
</evidence>
<gene>
    <name evidence="2" type="ORF">HNR40_005920</name>
</gene>